<dbReference type="KEGG" id="tsy:THSYN_13260"/>
<proteinExistence type="predicted"/>
<dbReference type="InterPro" id="IPR035901">
    <property type="entry name" value="GIY-YIG_endonuc_sf"/>
</dbReference>
<keyword evidence="3" id="KW-1185">Reference proteome</keyword>
<dbReference type="AlphaFoldDB" id="A0A2K8U8D6"/>
<feature type="domain" description="GIY-YIG" evidence="1">
    <location>
        <begin position="35"/>
        <end position="132"/>
    </location>
</feature>
<reference evidence="2 3" key="1">
    <citation type="submission" date="2017-03" db="EMBL/GenBank/DDBJ databases">
        <title>Complete genome sequence of Candidatus 'Thiodictyon syntrophicum' sp. nov. strain Cad16T, a photolithoautotroph purple sulfur bacterium isolated from an alpine meromictic lake.</title>
        <authorList>
            <person name="Luedin S.M."/>
            <person name="Pothier J.F."/>
            <person name="Danza F."/>
            <person name="Storelli N."/>
            <person name="Wittwer M."/>
            <person name="Tonolla M."/>
        </authorList>
    </citation>
    <scope>NUCLEOTIDE SEQUENCE [LARGE SCALE GENOMIC DNA]</scope>
    <source>
        <strain evidence="2 3">Cad16T</strain>
    </source>
</reference>
<evidence type="ECO:0000313" key="2">
    <source>
        <dbReference type="EMBL" id="AUB81833.1"/>
    </source>
</evidence>
<sequence length="140" mass="16048">MPHFSINTWVCDDLIQPFGDANAKNSYLCFQGLVGRNGVYIFQDKATGAVLYIGEAHSQDLKQRITQNFAPNDTGGTFRKDWCDKEKKEFTQFKEALQHWLIRAILIETESKDLIRAIEETFISELKPKYNKFVGRPSVG</sequence>
<accession>A0A2K8U8D6</accession>
<dbReference type="Proteomes" id="UP000232638">
    <property type="component" value="Chromosome"/>
</dbReference>
<name>A0A2K8U8D6_9GAMM</name>
<dbReference type="SUPFAM" id="SSF82771">
    <property type="entry name" value="GIY-YIG endonuclease"/>
    <property type="match status" value="1"/>
</dbReference>
<protein>
    <recommendedName>
        <fullName evidence="1">GIY-YIG domain-containing protein</fullName>
    </recommendedName>
</protein>
<dbReference type="Gene3D" id="3.40.1440.10">
    <property type="entry name" value="GIY-YIG endonuclease"/>
    <property type="match status" value="1"/>
</dbReference>
<organism evidence="2 3">
    <name type="scientific">Candidatus Thiodictyon syntrophicum</name>
    <dbReference type="NCBI Taxonomy" id="1166950"/>
    <lineage>
        <taxon>Bacteria</taxon>
        <taxon>Pseudomonadati</taxon>
        <taxon>Pseudomonadota</taxon>
        <taxon>Gammaproteobacteria</taxon>
        <taxon>Chromatiales</taxon>
        <taxon>Chromatiaceae</taxon>
        <taxon>Thiodictyon</taxon>
    </lineage>
</organism>
<dbReference type="PROSITE" id="PS50164">
    <property type="entry name" value="GIY_YIG"/>
    <property type="match status" value="1"/>
</dbReference>
<dbReference type="SMART" id="SM00465">
    <property type="entry name" value="GIYc"/>
    <property type="match status" value="1"/>
</dbReference>
<evidence type="ECO:0000313" key="3">
    <source>
        <dbReference type="Proteomes" id="UP000232638"/>
    </source>
</evidence>
<gene>
    <name evidence="2" type="ORF">THSYN_13260</name>
</gene>
<dbReference type="Pfam" id="PF01541">
    <property type="entry name" value="GIY-YIG"/>
    <property type="match status" value="1"/>
</dbReference>
<dbReference type="EMBL" id="CP020370">
    <property type="protein sequence ID" value="AUB81833.1"/>
    <property type="molecule type" value="Genomic_DNA"/>
</dbReference>
<evidence type="ECO:0000259" key="1">
    <source>
        <dbReference type="PROSITE" id="PS50164"/>
    </source>
</evidence>
<dbReference type="InterPro" id="IPR000305">
    <property type="entry name" value="GIY-YIG_endonuc"/>
</dbReference>